<evidence type="ECO:0000313" key="3">
    <source>
        <dbReference type="Proteomes" id="UP000321513"/>
    </source>
</evidence>
<evidence type="ECO:0000259" key="1">
    <source>
        <dbReference type="PROSITE" id="PS51502"/>
    </source>
</evidence>
<dbReference type="InterPro" id="IPR006311">
    <property type="entry name" value="TAT_signal"/>
</dbReference>
<accession>A0A512BHX8</accession>
<protein>
    <submittedName>
        <fullName evidence="2">DabB protein</fullName>
    </submittedName>
</protein>
<keyword evidence="3" id="KW-1185">Reference proteome</keyword>
<dbReference type="EMBL" id="BJYT01000025">
    <property type="protein sequence ID" value="GEO11586.1"/>
    <property type="molecule type" value="Genomic_DNA"/>
</dbReference>
<feature type="domain" description="Stress-response A/B barrel" evidence="1">
    <location>
        <begin position="36"/>
        <end position="132"/>
    </location>
</feature>
<dbReference type="OrthoDB" id="7189263at2"/>
<dbReference type="InterPro" id="IPR019546">
    <property type="entry name" value="TAT_signal_bac_arc"/>
</dbReference>
<dbReference type="Proteomes" id="UP000321513">
    <property type="component" value="Unassembled WGS sequence"/>
</dbReference>
<dbReference type="Pfam" id="PF07876">
    <property type="entry name" value="Dabb"/>
    <property type="match status" value="1"/>
</dbReference>
<name>A0A512BHX8_9BACT</name>
<evidence type="ECO:0000313" key="2">
    <source>
        <dbReference type="EMBL" id="GEO11586.1"/>
    </source>
</evidence>
<dbReference type="PROSITE" id="PS51502">
    <property type="entry name" value="S_R_A_B_BARREL"/>
    <property type="match status" value="1"/>
</dbReference>
<dbReference type="NCBIfam" id="TIGR01409">
    <property type="entry name" value="TAT_signal_seq"/>
    <property type="match status" value="1"/>
</dbReference>
<sequence length="135" mass="15139">MKKQTRRNFLTATGILGGGLAASAMPLGKKQNKKQVIHHVFFWLKNPNSKEDLAKLLAGLQTLKKIETVRAIHIGVTAKTEERSVVDATFSASELLFFDDLAGQKTYQDHPIHLEFIKNCSSLWEKVIVYDSVDI</sequence>
<dbReference type="InterPro" id="IPR013097">
    <property type="entry name" value="Dabb"/>
</dbReference>
<dbReference type="RefSeq" id="WP_147205694.1">
    <property type="nucleotide sequence ID" value="NZ_BJYT01000025.1"/>
</dbReference>
<dbReference type="SUPFAM" id="SSF54909">
    <property type="entry name" value="Dimeric alpha+beta barrel"/>
    <property type="match status" value="1"/>
</dbReference>
<dbReference type="InterPro" id="IPR011008">
    <property type="entry name" value="Dimeric_a/b-barrel"/>
</dbReference>
<organism evidence="2 3">
    <name type="scientific">Segetibacter aerophilus</name>
    <dbReference type="NCBI Taxonomy" id="670293"/>
    <lineage>
        <taxon>Bacteria</taxon>
        <taxon>Pseudomonadati</taxon>
        <taxon>Bacteroidota</taxon>
        <taxon>Chitinophagia</taxon>
        <taxon>Chitinophagales</taxon>
        <taxon>Chitinophagaceae</taxon>
        <taxon>Segetibacter</taxon>
    </lineage>
</organism>
<dbReference type="AlphaFoldDB" id="A0A512BHX8"/>
<gene>
    <name evidence="2" type="ORF">SAE01_40820</name>
</gene>
<comment type="caution">
    <text evidence="2">The sequence shown here is derived from an EMBL/GenBank/DDBJ whole genome shotgun (WGS) entry which is preliminary data.</text>
</comment>
<dbReference type="SMART" id="SM00886">
    <property type="entry name" value="Dabb"/>
    <property type="match status" value="1"/>
</dbReference>
<dbReference type="Gene3D" id="3.30.70.100">
    <property type="match status" value="1"/>
</dbReference>
<dbReference type="PROSITE" id="PS51318">
    <property type="entry name" value="TAT"/>
    <property type="match status" value="1"/>
</dbReference>
<proteinExistence type="predicted"/>
<reference evidence="2 3" key="1">
    <citation type="submission" date="2019-07" db="EMBL/GenBank/DDBJ databases">
        <title>Whole genome shotgun sequence of Segetibacter aerophilus NBRC 106135.</title>
        <authorList>
            <person name="Hosoyama A."/>
            <person name="Uohara A."/>
            <person name="Ohji S."/>
            <person name="Ichikawa N."/>
        </authorList>
    </citation>
    <scope>NUCLEOTIDE SEQUENCE [LARGE SCALE GENOMIC DNA]</scope>
    <source>
        <strain evidence="2 3">NBRC 106135</strain>
    </source>
</reference>